<feature type="region of interest" description="Disordered" evidence="1">
    <location>
        <begin position="1"/>
        <end position="76"/>
    </location>
</feature>
<gene>
    <name evidence="2" type="ORF">Psuf_002020</name>
</gene>
<name>A0A6F8YA33_9ACTN</name>
<protein>
    <submittedName>
        <fullName evidence="2">Uncharacterized protein</fullName>
    </submittedName>
</protein>
<evidence type="ECO:0000313" key="2">
    <source>
        <dbReference type="EMBL" id="BCB82889.1"/>
    </source>
</evidence>
<dbReference type="KEGG" id="psuu:Psuf_002020"/>
<dbReference type="AlphaFoldDB" id="A0A6F8YA33"/>
<sequence>MSERQRERVPQAGDAPGRVGGDLGRASAEAAGTQAVGGGREPGRVAQRRRVEQGRRVAGTVRGQVRADEYQGGAGA</sequence>
<proteinExistence type="predicted"/>
<evidence type="ECO:0000256" key="1">
    <source>
        <dbReference type="SAM" id="MobiDB-lite"/>
    </source>
</evidence>
<keyword evidence="3" id="KW-1185">Reference proteome</keyword>
<dbReference type="EMBL" id="AP022871">
    <property type="protein sequence ID" value="BCB82889.1"/>
    <property type="molecule type" value="Genomic_DNA"/>
</dbReference>
<accession>A0A6F8YA33</accession>
<evidence type="ECO:0000313" key="3">
    <source>
        <dbReference type="Proteomes" id="UP000503011"/>
    </source>
</evidence>
<reference evidence="2 3" key="1">
    <citation type="submission" date="2020-03" db="EMBL/GenBank/DDBJ databases">
        <title>Whole genome shotgun sequence of Phytohabitans suffuscus NBRC 105367.</title>
        <authorList>
            <person name="Komaki H."/>
            <person name="Tamura T."/>
        </authorList>
    </citation>
    <scope>NUCLEOTIDE SEQUENCE [LARGE SCALE GENOMIC DNA]</scope>
    <source>
        <strain evidence="2 3">NBRC 105367</strain>
    </source>
</reference>
<organism evidence="2 3">
    <name type="scientific">Phytohabitans suffuscus</name>
    <dbReference type="NCBI Taxonomy" id="624315"/>
    <lineage>
        <taxon>Bacteria</taxon>
        <taxon>Bacillati</taxon>
        <taxon>Actinomycetota</taxon>
        <taxon>Actinomycetes</taxon>
        <taxon>Micromonosporales</taxon>
        <taxon>Micromonosporaceae</taxon>
    </lineage>
</organism>
<dbReference type="Proteomes" id="UP000503011">
    <property type="component" value="Chromosome"/>
</dbReference>
<reference evidence="2 3" key="2">
    <citation type="submission" date="2020-03" db="EMBL/GenBank/DDBJ databases">
        <authorList>
            <person name="Ichikawa N."/>
            <person name="Kimura A."/>
            <person name="Kitahashi Y."/>
            <person name="Uohara A."/>
        </authorList>
    </citation>
    <scope>NUCLEOTIDE SEQUENCE [LARGE SCALE GENOMIC DNA]</scope>
    <source>
        <strain evidence="2 3">NBRC 105367</strain>
    </source>
</reference>